<dbReference type="STRING" id="400682.A0A1X7SE24"/>
<dbReference type="EnsemblMetazoa" id="Aqu2.1.00299_001">
    <property type="protein sequence ID" value="Aqu2.1.00299_001"/>
    <property type="gene ID" value="Aqu2.1.00299"/>
</dbReference>
<organism evidence="1">
    <name type="scientific">Amphimedon queenslandica</name>
    <name type="common">Sponge</name>
    <dbReference type="NCBI Taxonomy" id="400682"/>
    <lineage>
        <taxon>Eukaryota</taxon>
        <taxon>Metazoa</taxon>
        <taxon>Porifera</taxon>
        <taxon>Demospongiae</taxon>
        <taxon>Heteroscleromorpha</taxon>
        <taxon>Haplosclerida</taxon>
        <taxon>Niphatidae</taxon>
        <taxon>Amphimedon</taxon>
    </lineage>
</organism>
<protein>
    <submittedName>
        <fullName evidence="1">Uncharacterized protein</fullName>
    </submittedName>
</protein>
<dbReference type="InterPro" id="IPR036770">
    <property type="entry name" value="Ankyrin_rpt-contain_sf"/>
</dbReference>
<dbReference type="InParanoid" id="A0A1X7SE24"/>
<dbReference type="Pfam" id="PF00023">
    <property type="entry name" value="Ank"/>
    <property type="match status" value="1"/>
</dbReference>
<accession>A0A1X7SE24</accession>
<sequence length="50" mass="5516">VEYLLENGADVNRGLKSSSLHYAACFCHPSIAKILLKGCLLRMRANDPNL</sequence>
<dbReference type="InterPro" id="IPR002110">
    <property type="entry name" value="Ankyrin_rpt"/>
</dbReference>
<name>A0A1X7SE24_AMPQE</name>
<dbReference type="SUPFAM" id="SSF48403">
    <property type="entry name" value="Ankyrin repeat"/>
    <property type="match status" value="1"/>
</dbReference>
<reference evidence="1" key="1">
    <citation type="submission" date="2017-05" db="UniProtKB">
        <authorList>
            <consortium name="EnsemblMetazoa"/>
        </authorList>
    </citation>
    <scope>IDENTIFICATION</scope>
</reference>
<dbReference type="Gene3D" id="1.25.40.20">
    <property type="entry name" value="Ankyrin repeat-containing domain"/>
    <property type="match status" value="1"/>
</dbReference>
<dbReference type="eggNOG" id="KOG4276">
    <property type="taxonomic scope" value="Eukaryota"/>
</dbReference>
<evidence type="ECO:0000313" key="1">
    <source>
        <dbReference type="EnsemblMetazoa" id="Aqu2.1.00299_001"/>
    </source>
</evidence>
<dbReference type="AlphaFoldDB" id="A0A1X7SE24"/>
<proteinExistence type="predicted"/>